<protein>
    <submittedName>
        <fullName evidence="2">Uncharacterized protein</fullName>
    </submittedName>
</protein>
<dbReference type="Proteomes" id="UP001052655">
    <property type="component" value="Unassembled WGS sequence"/>
</dbReference>
<evidence type="ECO:0000256" key="1">
    <source>
        <dbReference type="SAM" id="MobiDB-lite"/>
    </source>
</evidence>
<accession>A0ABQ3Q8V7</accession>
<dbReference type="EMBL" id="BNDX01000015">
    <property type="protein sequence ID" value="GHI33684.1"/>
    <property type="molecule type" value="Genomic_DNA"/>
</dbReference>
<evidence type="ECO:0000313" key="2">
    <source>
        <dbReference type="EMBL" id="GHI33684.1"/>
    </source>
</evidence>
<evidence type="ECO:0000313" key="3">
    <source>
        <dbReference type="Proteomes" id="UP001052655"/>
    </source>
</evidence>
<gene>
    <name evidence="2" type="ORF">Sdagh_54140</name>
</gene>
<sequence>MGERWGDLIFIPHTEGWVLDDDDVPQCTPDGPAPRFEDEWHPSTASSPRCTPPARRAAAPAAS</sequence>
<organism evidence="2 3">
    <name type="scientific">Streptomyces daghestanicus</name>
    <dbReference type="NCBI Taxonomy" id="66885"/>
    <lineage>
        <taxon>Bacteria</taxon>
        <taxon>Bacillati</taxon>
        <taxon>Actinomycetota</taxon>
        <taxon>Actinomycetes</taxon>
        <taxon>Kitasatosporales</taxon>
        <taxon>Streptomycetaceae</taxon>
        <taxon>Streptomyces</taxon>
    </lineage>
</organism>
<reference evidence="2" key="1">
    <citation type="submission" date="2024-05" db="EMBL/GenBank/DDBJ databases">
        <title>Whole genome shotgun sequence of Streptomyces daghestanicus NBRC 12762.</title>
        <authorList>
            <person name="Komaki H."/>
            <person name="Tamura T."/>
        </authorList>
    </citation>
    <scope>NUCLEOTIDE SEQUENCE</scope>
    <source>
        <strain evidence="2">NBRC 12762</strain>
    </source>
</reference>
<keyword evidence="3" id="KW-1185">Reference proteome</keyword>
<proteinExistence type="predicted"/>
<comment type="caution">
    <text evidence="2">The sequence shown here is derived from an EMBL/GenBank/DDBJ whole genome shotgun (WGS) entry which is preliminary data.</text>
</comment>
<feature type="compositionally biased region" description="Low complexity" evidence="1">
    <location>
        <begin position="45"/>
        <end position="63"/>
    </location>
</feature>
<name>A0ABQ3Q8V7_9ACTN</name>
<feature type="region of interest" description="Disordered" evidence="1">
    <location>
        <begin position="21"/>
        <end position="63"/>
    </location>
</feature>